<dbReference type="Pfam" id="PF01966">
    <property type="entry name" value="HD"/>
    <property type="match status" value="1"/>
</dbReference>
<dbReference type="InterPro" id="IPR006674">
    <property type="entry name" value="HD_domain"/>
</dbReference>
<dbReference type="Gene3D" id="1.10.3210.10">
    <property type="entry name" value="Hypothetical protein af1432"/>
    <property type="match status" value="1"/>
</dbReference>
<evidence type="ECO:0000259" key="1">
    <source>
        <dbReference type="Pfam" id="PF01966"/>
    </source>
</evidence>
<sequence length="245" mass="26991">MELLEKISKLAIELDWDVAFAGKSSGNHHLERVSKIAGHLLSEVGEKCGDRFVVLAGAWLHGVGLINGNWEHASRGKTVAGALLRSLGIEDATRVRIEHCVEAHDRGMEGKGVEAGTVEAQIVHDADTLDKIGPLGVLRHSWKMSLELTPAQLLTHLPKHLDERKENLYLDVSRRIAAPYEGALRDFFADEKAALRILDVISQCAKDGIPSEDVVKPLRRVASQQFLKVLKGQLQLKILETKQLG</sequence>
<dbReference type="AlphaFoldDB" id="A0A523UU74"/>
<dbReference type="Proteomes" id="UP000315525">
    <property type="component" value="Unassembled WGS sequence"/>
</dbReference>
<feature type="domain" description="HD" evidence="1">
    <location>
        <begin position="29"/>
        <end position="130"/>
    </location>
</feature>
<gene>
    <name evidence="2" type="ORF">E3J62_06140</name>
</gene>
<dbReference type="InterPro" id="IPR003607">
    <property type="entry name" value="HD/PDEase_dom"/>
</dbReference>
<evidence type="ECO:0000313" key="2">
    <source>
        <dbReference type="EMBL" id="TET45909.1"/>
    </source>
</evidence>
<dbReference type="PANTHER" id="PTHR33594">
    <property type="entry name" value="SUPERFAMILY HYDROLASE, PUTATIVE (AFU_ORTHOLOGUE AFUA_1G03035)-RELATED"/>
    <property type="match status" value="1"/>
</dbReference>
<reference evidence="2 3" key="1">
    <citation type="submission" date="2019-03" db="EMBL/GenBank/DDBJ databases">
        <title>Metabolic potential of uncultured bacteria and archaea associated with petroleum seepage in deep-sea sediments.</title>
        <authorList>
            <person name="Dong X."/>
            <person name="Hubert C."/>
        </authorList>
    </citation>
    <scope>NUCLEOTIDE SEQUENCE [LARGE SCALE GENOMIC DNA]</scope>
    <source>
        <strain evidence="2">E44_bin18</strain>
    </source>
</reference>
<protein>
    <recommendedName>
        <fullName evidence="1">HD domain-containing protein</fullName>
    </recommendedName>
</protein>
<accession>A0A523UU74</accession>
<comment type="caution">
    <text evidence="2">The sequence shown here is derived from an EMBL/GenBank/DDBJ whole genome shotgun (WGS) entry which is preliminary data.</text>
</comment>
<dbReference type="EMBL" id="SOJN01000074">
    <property type="protein sequence ID" value="TET45909.1"/>
    <property type="molecule type" value="Genomic_DNA"/>
</dbReference>
<dbReference type="SUPFAM" id="SSF109604">
    <property type="entry name" value="HD-domain/PDEase-like"/>
    <property type="match status" value="1"/>
</dbReference>
<name>A0A523UU74_UNCT6</name>
<proteinExistence type="predicted"/>
<dbReference type="CDD" id="cd00077">
    <property type="entry name" value="HDc"/>
    <property type="match status" value="1"/>
</dbReference>
<evidence type="ECO:0000313" key="3">
    <source>
        <dbReference type="Proteomes" id="UP000315525"/>
    </source>
</evidence>
<dbReference type="PANTHER" id="PTHR33594:SF1">
    <property type="entry name" value="HD_PDEASE DOMAIN-CONTAINING PROTEIN"/>
    <property type="match status" value="1"/>
</dbReference>
<organism evidence="2 3">
    <name type="scientific">candidate division TA06 bacterium</name>
    <dbReference type="NCBI Taxonomy" id="2250710"/>
    <lineage>
        <taxon>Bacteria</taxon>
        <taxon>Bacteria division TA06</taxon>
    </lineage>
</organism>